<evidence type="ECO:0000256" key="1">
    <source>
        <dbReference type="SAM" id="Coils"/>
    </source>
</evidence>
<reference evidence="4" key="1">
    <citation type="journal article" date="2019" name="Int. J. Syst. Evol. Microbiol.">
        <title>The Global Catalogue of Microorganisms (GCM) 10K type strain sequencing project: providing services to taxonomists for standard genome sequencing and annotation.</title>
        <authorList>
            <consortium name="The Broad Institute Genomics Platform"/>
            <consortium name="The Broad Institute Genome Sequencing Center for Infectious Disease"/>
            <person name="Wu L."/>
            <person name="Ma J."/>
        </authorList>
    </citation>
    <scope>NUCLEOTIDE SEQUENCE [LARGE SCALE GENOMIC DNA]</scope>
    <source>
        <strain evidence="4">CCUG 63682</strain>
    </source>
</reference>
<evidence type="ECO:0008006" key="5">
    <source>
        <dbReference type="Google" id="ProtNLM"/>
    </source>
</evidence>
<proteinExistence type="predicted"/>
<keyword evidence="2" id="KW-0812">Transmembrane</keyword>
<sequence>MIVNPQLFNYRLITGSLIVVIAAVTVYSFTNNQSIEAHQQFLEQEKKLVENELSHMIQRYDDVYSTNSLIASQLEIAKLDAKNALDSIRLIRSDVAVISKVKQRVSVLQSKNNRLFHTIDSLKDVTLQLQEDKLLAFNELQKERSENKYLAEKHKALLKSIEEASILKANAFSAKAFNGISEQAVITHKASKAKSIEVCFTIAENSLAPKGEKDIYVQVLNPLNNVFADKGAINFDDSSLIYSLKKVVSYQNQVIDICLNINADEDDQPLIEGTYYINVFNKDRRLGSTQLQLN</sequence>
<dbReference type="RefSeq" id="WP_387964223.1">
    <property type="nucleotide sequence ID" value="NZ_JBHSGP010000014.1"/>
</dbReference>
<keyword evidence="4" id="KW-1185">Reference proteome</keyword>
<evidence type="ECO:0000256" key="2">
    <source>
        <dbReference type="SAM" id="Phobius"/>
    </source>
</evidence>
<keyword evidence="2" id="KW-1133">Transmembrane helix</keyword>
<evidence type="ECO:0000313" key="4">
    <source>
        <dbReference type="Proteomes" id="UP001595953"/>
    </source>
</evidence>
<comment type="caution">
    <text evidence="3">The sequence shown here is derived from an EMBL/GenBank/DDBJ whole genome shotgun (WGS) entry which is preliminary data.</text>
</comment>
<feature type="coiled-coil region" evidence="1">
    <location>
        <begin position="32"/>
        <end position="59"/>
    </location>
</feature>
<keyword evidence="1" id="KW-0175">Coiled coil</keyword>
<keyword evidence="2" id="KW-0472">Membrane</keyword>
<dbReference type="Proteomes" id="UP001595953">
    <property type="component" value="Unassembled WGS sequence"/>
</dbReference>
<gene>
    <name evidence="3" type="ORF">ACFO5O_12375</name>
</gene>
<name>A0ABV9N967_9FLAO</name>
<feature type="transmembrane region" description="Helical" evidence="2">
    <location>
        <begin position="12"/>
        <end position="30"/>
    </location>
</feature>
<accession>A0ABV9N967</accession>
<organism evidence="3 4">
    <name type="scientific">Geojedonia litorea</name>
    <dbReference type="NCBI Taxonomy" id="1268269"/>
    <lineage>
        <taxon>Bacteria</taxon>
        <taxon>Pseudomonadati</taxon>
        <taxon>Bacteroidota</taxon>
        <taxon>Flavobacteriia</taxon>
        <taxon>Flavobacteriales</taxon>
        <taxon>Flavobacteriaceae</taxon>
        <taxon>Geojedonia</taxon>
    </lineage>
</organism>
<dbReference type="EMBL" id="JBHSGP010000014">
    <property type="protein sequence ID" value="MFC4723123.1"/>
    <property type="molecule type" value="Genomic_DNA"/>
</dbReference>
<evidence type="ECO:0000313" key="3">
    <source>
        <dbReference type="EMBL" id="MFC4723123.1"/>
    </source>
</evidence>
<protein>
    <recommendedName>
        <fullName evidence="5">Chromosome partitioning protein ParA</fullName>
    </recommendedName>
</protein>